<name>A0A6I2RCC3_FLAPL</name>
<protein>
    <recommendedName>
        <fullName evidence="3">Type IV secretory pathway, VirB4 components</fullName>
    </recommendedName>
</protein>
<dbReference type="Proteomes" id="UP000434475">
    <property type="component" value="Unassembled WGS sequence"/>
</dbReference>
<dbReference type="EMBL" id="WKPR01000051">
    <property type="protein sequence ID" value="MSB22730.1"/>
    <property type="molecule type" value="Genomic_DNA"/>
</dbReference>
<evidence type="ECO:0000313" key="1">
    <source>
        <dbReference type="EMBL" id="MSB22730.1"/>
    </source>
</evidence>
<proteinExistence type="predicted"/>
<evidence type="ECO:0008006" key="3">
    <source>
        <dbReference type="Google" id="ProtNLM"/>
    </source>
</evidence>
<comment type="caution">
    <text evidence="1">The sequence shown here is derived from an EMBL/GenBank/DDBJ whole genome shotgun (WGS) entry which is preliminary data.</text>
</comment>
<dbReference type="Gene3D" id="3.40.50.300">
    <property type="entry name" value="P-loop containing nucleotide triphosphate hydrolases"/>
    <property type="match status" value="1"/>
</dbReference>
<reference evidence="1 2" key="1">
    <citation type="journal article" date="2019" name="Nat. Med.">
        <title>A library of human gut bacterial isolates paired with longitudinal multiomics data enables mechanistic microbiome research.</title>
        <authorList>
            <person name="Poyet M."/>
            <person name="Groussin M."/>
            <person name="Gibbons S.M."/>
            <person name="Avila-Pacheco J."/>
            <person name="Jiang X."/>
            <person name="Kearney S.M."/>
            <person name="Perrotta A.R."/>
            <person name="Berdy B."/>
            <person name="Zhao S."/>
            <person name="Lieberman T.D."/>
            <person name="Swanson P.K."/>
            <person name="Smith M."/>
            <person name="Roesemann S."/>
            <person name="Alexander J.E."/>
            <person name="Rich S.A."/>
            <person name="Livny J."/>
            <person name="Vlamakis H."/>
            <person name="Clish C."/>
            <person name="Bullock K."/>
            <person name="Deik A."/>
            <person name="Scott J."/>
            <person name="Pierce K.A."/>
            <person name="Xavier R.J."/>
            <person name="Alm E.J."/>
        </authorList>
    </citation>
    <scope>NUCLEOTIDE SEQUENCE [LARGE SCALE GENOMIC DNA]</scope>
    <source>
        <strain evidence="1 2">BIOML-A2</strain>
    </source>
</reference>
<sequence length="122" mass="13601">MFFKYFYSAQFLYKAWKRFRKYAAPMTAATQNVEECLRSETARLMFANSEFLVLYNQAATDRAELAKLLHISDTQMGYITNSAPGCGLIRMGGSIVPFTNTIPKDTALYRLMSTTPGDGAGG</sequence>
<dbReference type="AlphaFoldDB" id="A0A6I2RCC3"/>
<organism evidence="1 2">
    <name type="scientific">Flavonifractor plautii</name>
    <name type="common">Fusobacterium plautii</name>
    <dbReference type="NCBI Taxonomy" id="292800"/>
    <lineage>
        <taxon>Bacteria</taxon>
        <taxon>Bacillati</taxon>
        <taxon>Bacillota</taxon>
        <taxon>Clostridia</taxon>
        <taxon>Eubacteriales</taxon>
        <taxon>Oscillospiraceae</taxon>
        <taxon>Flavonifractor</taxon>
    </lineage>
</organism>
<accession>A0A6I2RCC3</accession>
<gene>
    <name evidence="1" type="ORF">GKE97_25055</name>
</gene>
<evidence type="ECO:0000313" key="2">
    <source>
        <dbReference type="Proteomes" id="UP000434475"/>
    </source>
</evidence>
<dbReference type="InterPro" id="IPR027417">
    <property type="entry name" value="P-loop_NTPase"/>
</dbReference>